<reference evidence="2 3" key="1">
    <citation type="submission" date="2024-01" db="EMBL/GenBank/DDBJ databases">
        <title>Novel species of the genus Luteimonas isolated from rivers.</title>
        <authorList>
            <person name="Lu H."/>
        </authorList>
    </citation>
    <scope>NUCLEOTIDE SEQUENCE [LARGE SCALE GENOMIC DNA]</scope>
    <source>
        <strain evidence="2 3">FXH3W</strain>
    </source>
</reference>
<gene>
    <name evidence="2" type="ORF">V3390_02190</name>
</gene>
<dbReference type="Pfam" id="PF06202">
    <property type="entry name" value="GDE_C"/>
    <property type="match status" value="1"/>
</dbReference>
<dbReference type="Gene3D" id="1.50.10.10">
    <property type="match status" value="1"/>
</dbReference>
<evidence type="ECO:0000313" key="2">
    <source>
        <dbReference type="EMBL" id="MEF2155050.1"/>
    </source>
</evidence>
<protein>
    <submittedName>
        <fullName evidence="2">Amylo-alpha-1,6-glucosidase</fullName>
    </submittedName>
</protein>
<dbReference type="InterPro" id="IPR010401">
    <property type="entry name" value="AGL/Gdb1"/>
</dbReference>
<dbReference type="PANTHER" id="PTHR10569">
    <property type="entry name" value="GLYCOGEN DEBRANCHING ENZYME"/>
    <property type="match status" value="1"/>
</dbReference>
<evidence type="ECO:0000259" key="1">
    <source>
        <dbReference type="Pfam" id="PF06202"/>
    </source>
</evidence>
<accession>A0ABU7UWU5</accession>
<comment type="caution">
    <text evidence="2">The sequence shown here is derived from an EMBL/GenBank/DDBJ whole genome shotgun (WGS) entry which is preliminary data.</text>
</comment>
<dbReference type="InterPro" id="IPR012341">
    <property type="entry name" value="6hp_glycosidase-like_sf"/>
</dbReference>
<evidence type="ECO:0000313" key="3">
    <source>
        <dbReference type="Proteomes" id="UP001356170"/>
    </source>
</evidence>
<organism evidence="2 3">
    <name type="scientific">Aquilutibacter rugosus</name>
    <dbReference type="NCBI Taxonomy" id="3115820"/>
    <lineage>
        <taxon>Bacteria</taxon>
        <taxon>Pseudomonadati</taxon>
        <taxon>Pseudomonadota</taxon>
        <taxon>Gammaproteobacteria</taxon>
        <taxon>Lysobacterales</taxon>
        <taxon>Lysobacteraceae</taxon>
        <taxon>Aquilutibacter</taxon>
    </lineage>
</organism>
<proteinExistence type="predicted"/>
<dbReference type="PANTHER" id="PTHR10569:SF2">
    <property type="entry name" value="GLYCOGEN DEBRANCHING ENZYME"/>
    <property type="match status" value="1"/>
</dbReference>
<dbReference type="EMBL" id="JAZHBO010000001">
    <property type="protein sequence ID" value="MEF2155050.1"/>
    <property type="molecule type" value="Genomic_DNA"/>
</dbReference>
<dbReference type="InterPro" id="IPR032790">
    <property type="entry name" value="GDE_C"/>
</dbReference>
<sequence length="727" mass="81600">MKKNTPTNFPTGSNASSKSGLRWSAGAALLAVPLFCWAKDPLTALRLPSDATQNREAVFTNKRSAFYQTQTHRNDHPEHAWFRGFTIAAERIFSDAQFRINGKVLDPAQGGTAELTPNELRRVYPGNVTETVRLFDNRDVVMWSFTGTKAAPELELQGDGLRRINASHYVRSRAAGGEWHVAVKTAPQTAVAAVATSFKEAQQLAQLALKQNQQWTAQRERRLRSLISGPHALQAGDATNALHWITLSMDSLVTAQRGDGIYAGLPWFQEYWGRDSFIALPGATLVTGQFEVASRILRSFAEFQNRDPQSPFYGRLPNIVKPAELDYHTTDGTPRFVMALRDYVDYSGDVQLARTLYPVVSASIEGALKNFTDKSGYLLHADNETWMDARREPDKASYSPRANRANDIQALWVQQLKAGVAFAKLNNRPEDAERWQQVADRVRSHFSRDFVVDDAIADHLNADGTPDTQIRPNALFALDLVDSDTQRRELQRLWPQLVYPWGVATLGAKDPGFLPYHWAPGEWHKDAAYHNGTVWPWLDGVAMQRMIELGRPDLAWPLFQFNLQTALNTNGSLPETMDAYPRPGATLPRFTGTHSQAWSLSEQLRVWHQYFVGVRPQLSQHEVTLAPRLPSSMQVDQTARIGTGTLRTQCNAQHCQWTPTKIQFTANLSLLGFKTLQVPLQSGETLIAQLKTGSVQVQRRGHTVKHWTASRDPQWTPLPDVKMARPL</sequence>
<dbReference type="SUPFAM" id="SSF48208">
    <property type="entry name" value="Six-hairpin glycosidases"/>
    <property type="match status" value="1"/>
</dbReference>
<feature type="domain" description="Glycogen debranching enzyme C-terminal" evidence="1">
    <location>
        <begin position="254"/>
        <end position="604"/>
    </location>
</feature>
<dbReference type="Proteomes" id="UP001356170">
    <property type="component" value="Unassembled WGS sequence"/>
</dbReference>
<name>A0ABU7UWU5_9GAMM</name>
<keyword evidence="3" id="KW-1185">Reference proteome</keyword>
<dbReference type="InterPro" id="IPR008928">
    <property type="entry name" value="6-hairpin_glycosidase_sf"/>
</dbReference>